<dbReference type="STRING" id="139420.A0A371DR22"/>
<feature type="compositionally biased region" description="Polar residues" evidence="1">
    <location>
        <begin position="69"/>
        <end position="84"/>
    </location>
</feature>
<feature type="compositionally biased region" description="Acidic residues" evidence="1">
    <location>
        <begin position="327"/>
        <end position="336"/>
    </location>
</feature>
<feature type="region of interest" description="Disordered" evidence="1">
    <location>
        <begin position="218"/>
        <end position="344"/>
    </location>
</feature>
<name>A0A371DR22_9APHY</name>
<feature type="compositionally biased region" description="Polar residues" evidence="1">
    <location>
        <begin position="1"/>
        <end position="13"/>
    </location>
</feature>
<gene>
    <name evidence="2" type="ORF">OH76DRAFT_1415062</name>
</gene>
<feature type="region of interest" description="Disordered" evidence="1">
    <location>
        <begin position="1"/>
        <end position="188"/>
    </location>
</feature>
<organism evidence="2 3">
    <name type="scientific">Lentinus brumalis</name>
    <dbReference type="NCBI Taxonomy" id="2498619"/>
    <lineage>
        <taxon>Eukaryota</taxon>
        <taxon>Fungi</taxon>
        <taxon>Dikarya</taxon>
        <taxon>Basidiomycota</taxon>
        <taxon>Agaricomycotina</taxon>
        <taxon>Agaricomycetes</taxon>
        <taxon>Polyporales</taxon>
        <taxon>Polyporaceae</taxon>
        <taxon>Lentinus</taxon>
    </lineage>
</organism>
<feature type="compositionally biased region" description="Acidic residues" evidence="1">
    <location>
        <begin position="493"/>
        <end position="506"/>
    </location>
</feature>
<feature type="compositionally biased region" description="Low complexity" evidence="1">
    <location>
        <begin position="28"/>
        <end position="37"/>
    </location>
</feature>
<dbReference type="OrthoDB" id="5599613at2759"/>
<dbReference type="AlphaFoldDB" id="A0A371DR22"/>
<feature type="compositionally biased region" description="Basic residues" evidence="1">
    <location>
        <begin position="38"/>
        <end position="51"/>
    </location>
</feature>
<keyword evidence="3" id="KW-1185">Reference proteome</keyword>
<reference evidence="2 3" key="1">
    <citation type="journal article" date="2018" name="Biotechnol. Biofuels">
        <title>Integrative visual omics of the white-rot fungus Polyporus brumalis exposes the biotechnological potential of its oxidative enzymes for delignifying raw plant biomass.</title>
        <authorList>
            <person name="Miyauchi S."/>
            <person name="Rancon A."/>
            <person name="Drula E."/>
            <person name="Hage H."/>
            <person name="Chaduli D."/>
            <person name="Favel A."/>
            <person name="Grisel S."/>
            <person name="Henrissat B."/>
            <person name="Herpoel-Gimbert I."/>
            <person name="Ruiz-Duenas F.J."/>
            <person name="Chevret D."/>
            <person name="Hainaut M."/>
            <person name="Lin J."/>
            <person name="Wang M."/>
            <person name="Pangilinan J."/>
            <person name="Lipzen A."/>
            <person name="Lesage-Meessen L."/>
            <person name="Navarro D."/>
            <person name="Riley R."/>
            <person name="Grigoriev I.V."/>
            <person name="Zhou S."/>
            <person name="Raouche S."/>
            <person name="Rosso M.N."/>
        </authorList>
    </citation>
    <scope>NUCLEOTIDE SEQUENCE [LARGE SCALE GENOMIC DNA]</scope>
    <source>
        <strain evidence="2 3">BRFM 1820</strain>
    </source>
</reference>
<protein>
    <submittedName>
        <fullName evidence="2">Uncharacterized protein</fullName>
    </submittedName>
</protein>
<evidence type="ECO:0000313" key="2">
    <source>
        <dbReference type="EMBL" id="RDX54975.1"/>
    </source>
</evidence>
<evidence type="ECO:0000313" key="3">
    <source>
        <dbReference type="Proteomes" id="UP000256964"/>
    </source>
</evidence>
<sequence length="1019" mass="109352">MKNLKQSTLSFTPVQRKRDGTSQASQDATPTASSSKAARSKNAKKTSSRKSAKMDYVEIPPGPQGFRATPSTRASSVKSASTRMSAYVQPRKPSTKRKLSPEPEADQSREGVPRITVDPASSQPIPAGMPSAPRSTNSATDDEQKPPKRARLSSSSPLSAMTTLPPSEAPSSVHEASMGDVEFVPTSQSDELELILPRIGEKDPADVQETVDRWRKRALHEPASRAGSPSASDCFGSPLSDVPMDLDYEMFPPPLAIPDTPVAEGRASDSVAYPQTPLSANGEVPEVPSSIAVKTPMSRPDTPSRRAPDVSPSDAFRSLTPPPSSSDIEEEPEPMQEDVPAVKALDVKSKTEQLIADIKARALAAARSSPEQVPVDLEDLSDSGSESSSDDDDGFVAKLMKDTKGKGKASDTPNEAGPSKSSPSATPRYNLRRASPKAKPATPATQVRKPRKTDPLAALLREKHREESTGTGMAAVRFADAALAQSKAGLRDEMDEEDGSGSDSDAEPVRRSAKGKGRSSSPAGPSRTRKAKRAEDDGSGTDDDIAGLDCEAILGKEGGEAVGKILASDIKEEMAQALAKLKEEPLGVPFWARANADVKGRDNGMHVEASLTPFTAEDGGNTMRQMLKSVAQRNDTAQLTAYLTTGFVSFLKAEQYPVVVPWLFEIAFSDVTASLGTATYTQLLRLGPVVGSQTSGLRLSHVLVALARLGTSQRVLDRHGWTKFVNGVSPSTKASDEEWRDEMTYRLLSLIAAFAQSFAREELIDILLASVLVGMDPMTTEALQTTVRMTCDTVVDAMTPWQEFAACTKIASFGKTLSPANQAHLITFIPLISPATIRMARCIARSMLLKAMPSALEYENGLPDLAPIADLLAPAPGSGGPFDIPGNSDNEGFYDALTCRVTLLGRALSDVDEYTLRAMDEAHRKAEARKNGQPEENDEADNNDKEPKLTDLEQVKRNLDILHGKIADTRAAHLDRSRAKAALQRLSFRVHYQRVATLKSGRGTGRPRTIKGYFNGGSS</sequence>
<feature type="region of interest" description="Disordered" evidence="1">
    <location>
        <begin position="1000"/>
        <end position="1019"/>
    </location>
</feature>
<feature type="compositionally biased region" description="Basic and acidic residues" evidence="1">
    <location>
        <begin position="399"/>
        <end position="409"/>
    </location>
</feature>
<feature type="region of interest" description="Disordered" evidence="1">
    <location>
        <begin position="363"/>
        <end position="474"/>
    </location>
</feature>
<feature type="compositionally biased region" description="Basic and acidic residues" evidence="1">
    <location>
        <begin position="942"/>
        <end position="952"/>
    </location>
</feature>
<dbReference type="EMBL" id="KZ857383">
    <property type="protein sequence ID" value="RDX54975.1"/>
    <property type="molecule type" value="Genomic_DNA"/>
</dbReference>
<feature type="compositionally biased region" description="Acidic residues" evidence="1">
    <location>
        <begin position="537"/>
        <end position="546"/>
    </location>
</feature>
<dbReference type="Proteomes" id="UP000256964">
    <property type="component" value="Unassembled WGS sequence"/>
</dbReference>
<feature type="compositionally biased region" description="Low complexity" evidence="1">
    <location>
        <begin position="152"/>
        <end position="166"/>
    </location>
</feature>
<feature type="region of interest" description="Disordered" evidence="1">
    <location>
        <begin position="925"/>
        <end position="952"/>
    </location>
</feature>
<proteinExistence type="predicted"/>
<evidence type="ECO:0000256" key="1">
    <source>
        <dbReference type="SAM" id="MobiDB-lite"/>
    </source>
</evidence>
<feature type="region of interest" description="Disordered" evidence="1">
    <location>
        <begin position="487"/>
        <end position="546"/>
    </location>
</feature>
<accession>A0A371DR22</accession>